<accession>A0AA49KFJ3</accession>
<dbReference type="InterPro" id="IPR031259">
    <property type="entry name" value="ILBP"/>
</dbReference>
<dbReference type="AlphaFoldDB" id="A0AA49KFJ3"/>
<dbReference type="PANTHER" id="PTHR11955">
    <property type="entry name" value="FATTY ACID BINDING PROTEIN"/>
    <property type="match status" value="1"/>
</dbReference>
<dbReference type="Gene3D" id="2.40.128.20">
    <property type="match status" value="1"/>
</dbReference>
<dbReference type="FunFam" id="2.40.128.20:FF:000001">
    <property type="entry name" value="Fatty acid-binding protein, adipocyte"/>
    <property type="match status" value="1"/>
</dbReference>
<evidence type="ECO:0000259" key="3">
    <source>
        <dbReference type="Pfam" id="PF00061"/>
    </source>
</evidence>
<dbReference type="SUPFAM" id="SSF50814">
    <property type="entry name" value="Lipocalins"/>
    <property type="match status" value="1"/>
</dbReference>
<evidence type="ECO:0000256" key="1">
    <source>
        <dbReference type="ARBA" id="ARBA00008390"/>
    </source>
</evidence>
<keyword evidence="2" id="KW-0446">Lipid-binding</keyword>
<dbReference type="EMBL" id="OR238452">
    <property type="protein sequence ID" value="WLG17449.1"/>
    <property type="molecule type" value="mRNA"/>
</dbReference>
<dbReference type="Pfam" id="PF00061">
    <property type="entry name" value="Lipocalin"/>
    <property type="match status" value="1"/>
</dbReference>
<dbReference type="GO" id="GO:0008289">
    <property type="term" value="F:lipid binding"/>
    <property type="evidence" value="ECO:0007669"/>
    <property type="project" value="UniProtKB-KW"/>
</dbReference>
<comment type="similarity">
    <text evidence="1">Belongs to the calycin superfamily. Fatty-acid binding protein (FABP) family.</text>
</comment>
<evidence type="ECO:0000313" key="4">
    <source>
        <dbReference type="EMBL" id="WLG17449.1"/>
    </source>
</evidence>
<dbReference type="PRINTS" id="PR00178">
    <property type="entry name" value="FATTYACIDBP"/>
</dbReference>
<feature type="domain" description="Lipocalin/cytosolic fatty-acid binding" evidence="3">
    <location>
        <begin position="5"/>
        <end position="134"/>
    </location>
</feature>
<dbReference type="InterPro" id="IPR012674">
    <property type="entry name" value="Calycin"/>
</dbReference>
<dbReference type="CDD" id="cd00742">
    <property type="entry name" value="FABP"/>
    <property type="match status" value="1"/>
</dbReference>
<dbReference type="InterPro" id="IPR000566">
    <property type="entry name" value="Lipocln_cytosolic_FA-bd_dom"/>
</dbReference>
<name>A0AA49KFJ3_BRAPC</name>
<proteinExistence type="evidence at transcript level"/>
<reference evidence="4" key="1">
    <citation type="submission" date="2023-07" db="EMBL/GenBank/DDBJ databases">
        <title>Effects of salinity on life history traits and fatty acid binding proteins of the marine rotifer Brachionus plicatilis.</title>
        <authorList>
            <person name="Lee M.-C."/>
        </authorList>
    </citation>
    <scope>NUCLEOTIDE SEQUENCE</scope>
</reference>
<dbReference type="InterPro" id="IPR000463">
    <property type="entry name" value="Fatty_acid-bd"/>
</dbReference>
<evidence type="ECO:0000256" key="2">
    <source>
        <dbReference type="ARBA" id="ARBA00023121"/>
    </source>
</evidence>
<organism evidence="4">
    <name type="scientific">Brachionus plicatilis</name>
    <name type="common">Marine rotifer</name>
    <name type="synonym">Brachionus muelleri</name>
    <dbReference type="NCBI Taxonomy" id="10195"/>
    <lineage>
        <taxon>Eukaryota</taxon>
        <taxon>Metazoa</taxon>
        <taxon>Spiralia</taxon>
        <taxon>Gnathifera</taxon>
        <taxon>Rotifera</taxon>
        <taxon>Eurotatoria</taxon>
        <taxon>Monogononta</taxon>
        <taxon>Pseudotrocha</taxon>
        <taxon>Ploima</taxon>
        <taxon>Brachionidae</taxon>
        <taxon>Brachionus</taxon>
    </lineage>
</organism>
<protein>
    <submittedName>
        <fullName evidence="4">Fatty acid-binding protein D</fullName>
    </submittedName>
</protein>
<sequence>MSELNGTWVLESKENFEEFLKALGVGIILRKIAKNITPTLIIKSEGNKWSIKLRSSFKSLEYNFNLGEEFDDETIDGKKAKFLFKLEGNKLITEQRDFKSRELITTVEKYVDKNGYMIEHLCVKNVVAKRTFKRAS</sequence>